<dbReference type="EMBL" id="CP046904">
    <property type="protein sequence ID" value="QGZ38783.1"/>
    <property type="molecule type" value="Genomic_DNA"/>
</dbReference>
<protein>
    <recommendedName>
        <fullName evidence="5">Class I SAM-dependent methyltransferase</fullName>
    </recommendedName>
</protein>
<name>A0A562PEJ1_9BURK</name>
<organism evidence="2 3">
    <name type="scientific">Pseudoduganella flava</name>
    <dbReference type="NCBI Taxonomy" id="871742"/>
    <lineage>
        <taxon>Bacteria</taxon>
        <taxon>Pseudomonadati</taxon>
        <taxon>Pseudomonadota</taxon>
        <taxon>Betaproteobacteria</taxon>
        <taxon>Burkholderiales</taxon>
        <taxon>Oxalobacteraceae</taxon>
        <taxon>Telluria group</taxon>
        <taxon>Pseudoduganella</taxon>
    </lineage>
</organism>
<dbReference type="SUPFAM" id="SSF53335">
    <property type="entry name" value="S-adenosyl-L-methionine-dependent methyltransferases"/>
    <property type="match status" value="1"/>
</dbReference>
<accession>A0A562PEJ1</accession>
<dbReference type="EMBL" id="VLKW01000013">
    <property type="protein sequence ID" value="TWI42837.1"/>
    <property type="molecule type" value="Genomic_DNA"/>
</dbReference>
<evidence type="ECO:0008006" key="5">
    <source>
        <dbReference type="Google" id="ProtNLM"/>
    </source>
</evidence>
<dbReference type="RefSeq" id="WP_145880744.1">
    <property type="nucleotide sequence ID" value="NZ_CP046904.1"/>
</dbReference>
<evidence type="ECO:0000313" key="4">
    <source>
        <dbReference type="Proteomes" id="UP000437862"/>
    </source>
</evidence>
<sequence length="336" mass="35982">MDHLDTLRRLSRALTDPAHAMTDLVAEATALRELLEHCSTLSTAGGMPVNADASVLDSGLAISPVQAALCALQPYRTIAFIKGLHAAIGTVLRAHERVHVLYAGCGPYALLALPQMALYGEQVGFTLIDVHDESLRHARALVDSFGLGDCVDAWVCADATHHRIDPARPPHVIVSETMNAALRSEPQVAIFRALHAQAPAALLVPERVTVHACLLDPARELSPPVPDASVPFTPPQRDRIDLGPIFTLDSEALAAWCALEGDELPAAAVRVPPFGPAQQARLLTKIDVYGGHRLDDYECSLTVPQRLPGRMPVAPGDTLQFSYRLGSSPGLVCARV</sequence>
<dbReference type="Proteomes" id="UP000437862">
    <property type="component" value="Chromosome"/>
</dbReference>
<evidence type="ECO:0000313" key="1">
    <source>
        <dbReference type="EMBL" id="QGZ38783.1"/>
    </source>
</evidence>
<reference evidence="2" key="2">
    <citation type="submission" date="2019-07" db="EMBL/GenBank/DDBJ databases">
        <authorList>
            <person name="Whitman W."/>
            <person name="Huntemann M."/>
            <person name="Clum A."/>
            <person name="Pillay M."/>
            <person name="Palaniappan K."/>
            <person name="Varghese N."/>
            <person name="Mikhailova N."/>
            <person name="Stamatis D."/>
            <person name="Reddy T."/>
            <person name="Daum C."/>
            <person name="Shapiro N."/>
            <person name="Ivanova N."/>
            <person name="Kyrpides N."/>
            <person name="Woyke T."/>
        </authorList>
    </citation>
    <scope>NUCLEOTIDE SEQUENCE</scope>
    <source>
        <strain evidence="2">CGMCC 1.10685</strain>
    </source>
</reference>
<keyword evidence="4" id="KW-1185">Reference proteome</keyword>
<dbReference type="InterPro" id="IPR029063">
    <property type="entry name" value="SAM-dependent_MTases_sf"/>
</dbReference>
<gene>
    <name evidence="1" type="ORF">GO485_06775</name>
    <name evidence="2" type="ORF">IP92_05169</name>
</gene>
<reference evidence="1 4" key="3">
    <citation type="submission" date="2019-12" db="EMBL/GenBank/DDBJ databases">
        <title>Draft Genome Sequences of Six Type Strains of the Genus Massilia.</title>
        <authorList>
            <person name="Miess H."/>
            <person name="Frediansyah A."/>
            <person name="Goeker M."/>
            <person name="Gross H."/>
        </authorList>
    </citation>
    <scope>NUCLEOTIDE SEQUENCE [LARGE SCALE GENOMIC DNA]</scope>
    <source>
        <strain evidence="1 4">DSM 26639</strain>
    </source>
</reference>
<dbReference type="Proteomes" id="UP000315112">
    <property type="component" value="Unassembled WGS sequence"/>
</dbReference>
<dbReference type="AlphaFoldDB" id="A0A562PEJ1"/>
<evidence type="ECO:0000313" key="2">
    <source>
        <dbReference type="EMBL" id="TWI42837.1"/>
    </source>
</evidence>
<dbReference type="Gene3D" id="3.40.50.150">
    <property type="entry name" value="Vaccinia Virus protein VP39"/>
    <property type="match status" value="1"/>
</dbReference>
<reference evidence="2 3" key="1">
    <citation type="journal article" date="2015" name="Stand. Genomic Sci.">
        <title>Genomic Encyclopedia of Bacterial and Archaeal Type Strains, Phase III: the genomes of soil and plant-associated and newly described type strains.</title>
        <authorList>
            <person name="Whitman W.B."/>
            <person name="Woyke T."/>
            <person name="Klenk H.P."/>
            <person name="Zhou Y."/>
            <person name="Lilburn T.G."/>
            <person name="Beck B.J."/>
            <person name="De Vos P."/>
            <person name="Vandamme P."/>
            <person name="Eisen J.A."/>
            <person name="Garrity G."/>
            <person name="Hugenholtz P."/>
            <person name="Kyrpides N.C."/>
        </authorList>
    </citation>
    <scope>NUCLEOTIDE SEQUENCE [LARGE SCALE GENOMIC DNA]</scope>
    <source>
        <strain evidence="2 3">CGMCC 1.10685</strain>
    </source>
</reference>
<dbReference type="OrthoDB" id="1157001at2"/>
<proteinExistence type="predicted"/>
<evidence type="ECO:0000313" key="3">
    <source>
        <dbReference type="Proteomes" id="UP000315112"/>
    </source>
</evidence>